<feature type="region of interest" description="Disordered" evidence="1">
    <location>
        <begin position="163"/>
        <end position="196"/>
    </location>
</feature>
<gene>
    <name evidence="2" type="ORF">ZEAMMB73_Zm00001d002678</name>
</gene>
<feature type="region of interest" description="Disordered" evidence="1">
    <location>
        <begin position="18"/>
        <end position="97"/>
    </location>
</feature>
<sequence>CPSRLPAVAAAFASAARSLRARARPPQTALREIRTPLAASPARSLSSTSLPKELAAARLRRERTQRTPRGGCGRSSTPSRPPRRWQPDPAIEPPNRADPRYYTALPSPFCLLCRPLLFLLRARFVVGTAAGLWRALRTREPSPCLSRATRTAASREESFFSVAPAIRSPPGGPPSAVRSDRSSTIRQSSSGFRVSPPCRSTDERFLSAVCPVHR</sequence>
<name>A0A1D6E3C9_MAIZE</name>
<evidence type="ECO:0000256" key="1">
    <source>
        <dbReference type="SAM" id="MobiDB-lite"/>
    </source>
</evidence>
<feature type="non-terminal residue" evidence="2">
    <location>
        <position position="1"/>
    </location>
</feature>
<organism evidence="2">
    <name type="scientific">Zea mays</name>
    <name type="common">Maize</name>
    <dbReference type="NCBI Taxonomy" id="4577"/>
    <lineage>
        <taxon>Eukaryota</taxon>
        <taxon>Viridiplantae</taxon>
        <taxon>Streptophyta</taxon>
        <taxon>Embryophyta</taxon>
        <taxon>Tracheophyta</taxon>
        <taxon>Spermatophyta</taxon>
        <taxon>Magnoliopsida</taxon>
        <taxon>Liliopsida</taxon>
        <taxon>Poales</taxon>
        <taxon>Poaceae</taxon>
        <taxon>PACMAD clade</taxon>
        <taxon>Panicoideae</taxon>
        <taxon>Andropogonodae</taxon>
        <taxon>Andropogoneae</taxon>
        <taxon>Tripsacinae</taxon>
        <taxon>Zea</taxon>
    </lineage>
</organism>
<feature type="compositionally biased region" description="Low complexity" evidence="1">
    <location>
        <begin position="35"/>
        <end position="57"/>
    </location>
</feature>
<proteinExistence type="predicted"/>
<dbReference type="AlphaFoldDB" id="A0A1D6E3C9"/>
<evidence type="ECO:0000313" key="2">
    <source>
        <dbReference type="EMBL" id="ONM15063.1"/>
    </source>
</evidence>
<protein>
    <submittedName>
        <fullName evidence="2">Prolyl oligopeptidase family protein</fullName>
    </submittedName>
</protein>
<accession>A0A1D6E3C9</accession>
<reference evidence="2" key="1">
    <citation type="submission" date="2015-12" db="EMBL/GenBank/DDBJ databases">
        <title>Update maize B73 reference genome by single molecule sequencing technologies.</title>
        <authorList>
            <consortium name="Maize Genome Sequencing Project"/>
            <person name="Ware D."/>
        </authorList>
    </citation>
    <scope>NUCLEOTIDE SEQUENCE [LARGE SCALE GENOMIC DNA]</scope>
    <source>
        <tissue evidence="2">Seedling</tissue>
    </source>
</reference>
<feature type="compositionally biased region" description="Low complexity" evidence="1">
    <location>
        <begin position="184"/>
        <end position="193"/>
    </location>
</feature>
<dbReference type="EMBL" id="CM007648">
    <property type="protein sequence ID" value="ONM15063.1"/>
    <property type="molecule type" value="Genomic_DNA"/>
</dbReference>